<proteinExistence type="inferred from homology"/>
<keyword evidence="2" id="KW-0808">Transferase</keyword>
<keyword evidence="4" id="KW-0012">Acyltransferase</keyword>
<accession>A0ABW5ZTF2</accession>
<evidence type="ECO:0000256" key="2">
    <source>
        <dbReference type="ARBA" id="ARBA00022679"/>
    </source>
</evidence>
<dbReference type="InterPro" id="IPR041561">
    <property type="entry name" value="PglD_N"/>
</dbReference>
<dbReference type="InterPro" id="IPR018357">
    <property type="entry name" value="Hexapep_transf_CS"/>
</dbReference>
<evidence type="ECO:0000256" key="4">
    <source>
        <dbReference type="ARBA" id="ARBA00023315"/>
    </source>
</evidence>
<dbReference type="Pfam" id="PF17836">
    <property type="entry name" value="PglD_N"/>
    <property type="match status" value="1"/>
</dbReference>
<protein>
    <submittedName>
        <fullName evidence="6">Acetyltransferase</fullName>
    </submittedName>
</protein>
<dbReference type="Gene3D" id="2.160.10.10">
    <property type="entry name" value="Hexapeptide repeat proteins"/>
    <property type="match status" value="1"/>
</dbReference>
<keyword evidence="3" id="KW-0677">Repeat</keyword>
<dbReference type="InterPro" id="IPR020019">
    <property type="entry name" value="AcTrfase_PglD-like"/>
</dbReference>
<evidence type="ECO:0000313" key="7">
    <source>
        <dbReference type="Proteomes" id="UP001597548"/>
    </source>
</evidence>
<feature type="domain" description="PglD N-terminal" evidence="5">
    <location>
        <begin position="2"/>
        <end position="84"/>
    </location>
</feature>
<comment type="caution">
    <text evidence="6">The sequence shown here is derived from an EMBL/GenBank/DDBJ whole genome shotgun (WGS) entry which is preliminary data.</text>
</comment>
<dbReference type="InterPro" id="IPR050179">
    <property type="entry name" value="Trans_hexapeptide_repeat"/>
</dbReference>
<evidence type="ECO:0000256" key="3">
    <source>
        <dbReference type="ARBA" id="ARBA00022737"/>
    </source>
</evidence>
<keyword evidence="7" id="KW-1185">Reference proteome</keyword>
<dbReference type="NCBIfam" id="TIGR03570">
    <property type="entry name" value="NeuD_NnaD"/>
    <property type="match status" value="1"/>
</dbReference>
<dbReference type="EMBL" id="JBHUOS010000009">
    <property type="protein sequence ID" value="MFD2916269.1"/>
    <property type="molecule type" value="Genomic_DNA"/>
</dbReference>
<dbReference type="PANTHER" id="PTHR43300:SF7">
    <property type="entry name" value="UDP-N-ACETYLBACILLOSAMINE N-ACETYLTRANSFERASE"/>
    <property type="match status" value="1"/>
</dbReference>
<evidence type="ECO:0000259" key="5">
    <source>
        <dbReference type="Pfam" id="PF17836"/>
    </source>
</evidence>
<dbReference type="PROSITE" id="PS00101">
    <property type="entry name" value="HEXAPEP_TRANSFERASES"/>
    <property type="match status" value="1"/>
</dbReference>
<sequence length="213" mass="23041">MLIVGAKGFAKEILQIVSIDMNLQDENIVFFDDISQDLPEKIYNRFKILNSYDQVVEYLSESEDKSFVLGIGKPKHRENLHNKFLELGYESIIVQSNNAEIGNFDVEIGKGTAIMSGVIITNSIRIGKGCLININSTIGHDCYLGDYVEVSPNVNISGRCVIGSGSVIGTNAIIIPDINIGENVTVGAGTVVIKDVPDNSTIVGVPGKIISIK</sequence>
<reference evidence="7" key="1">
    <citation type="journal article" date="2019" name="Int. J. Syst. Evol. Microbiol.">
        <title>The Global Catalogue of Microorganisms (GCM) 10K type strain sequencing project: providing services to taxonomists for standard genome sequencing and annotation.</title>
        <authorList>
            <consortium name="The Broad Institute Genomics Platform"/>
            <consortium name="The Broad Institute Genome Sequencing Center for Infectious Disease"/>
            <person name="Wu L."/>
            <person name="Ma J."/>
        </authorList>
    </citation>
    <scope>NUCLEOTIDE SEQUENCE [LARGE SCALE GENOMIC DNA]</scope>
    <source>
        <strain evidence="7">KCTC 32514</strain>
    </source>
</reference>
<dbReference type="InterPro" id="IPR011004">
    <property type="entry name" value="Trimer_LpxA-like_sf"/>
</dbReference>
<dbReference type="RefSeq" id="WP_194508276.1">
    <property type="nucleotide sequence ID" value="NZ_JADILU010000004.1"/>
</dbReference>
<dbReference type="InterPro" id="IPR001451">
    <property type="entry name" value="Hexapep"/>
</dbReference>
<dbReference type="PANTHER" id="PTHR43300">
    <property type="entry name" value="ACETYLTRANSFERASE"/>
    <property type="match status" value="1"/>
</dbReference>
<evidence type="ECO:0000313" key="6">
    <source>
        <dbReference type="EMBL" id="MFD2916269.1"/>
    </source>
</evidence>
<dbReference type="SUPFAM" id="SSF51161">
    <property type="entry name" value="Trimeric LpxA-like enzymes"/>
    <property type="match status" value="1"/>
</dbReference>
<organism evidence="6 7">
    <name type="scientific">Psychroserpens luteus</name>
    <dbReference type="NCBI Taxonomy" id="1434066"/>
    <lineage>
        <taxon>Bacteria</taxon>
        <taxon>Pseudomonadati</taxon>
        <taxon>Bacteroidota</taxon>
        <taxon>Flavobacteriia</taxon>
        <taxon>Flavobacteriales</taxon>
        <taxon>Flavobacteriaceae</taxon>
        <taxon>Psychroserpens</taxon>
    </lineage>
</organism>
<dbReference type="Pfam" id="PF00132">
    <property type="entry name" value="Hexapep"/>
    <property type="match status" value="2"/>
</dbReference>
<name>A0ABW5ZTF2_9FLAO</name>
<comment type="similarity">
    <text evidence="1">Belongs to the transferase hexapeptide repeat family.</text>
</comment>
<dbReference type="CDD" id="cd03360">
    <property type="entry name" value="LbH_AT_putative"/>
    <property type="match status" value="1"/>
</dbReference>
<dbReference type="Gene3D" id="3.40.50.20">
    <property type="match status" value="1"/>
</dbReference>
<dbReference type="Proteomes" id="UP001597548">
    <property type="component" value="Unassembled WGS sequence"/>
</dbReference>
<gene>
    <name evidence="6" type="ORF">ACFS29_11505</name>
</gene>
<evidence type="ECO:0000256" key="1">
    <source>
        <dbReference type="ARBA" id="ARBA00007274"/>
    </source>
</evidence>